<reference evidence="5 6" key="1">
    <citation type="journal article" date="2023" name="G3 (Bethesda)">
        <title>A chromosome-level genome assembly of Zasmidium syzygii isolated from banana leaves.</title>
        <authorList>
            <person name="van Westerhoven A.C."/>
            <person name="Mehrabi R."/>
            <person name="Talebi R."/>
            <person name="Steentjes M.B.F."/>
            <person name="Corcolon B."/>
            <person name="Chong P.A."/>
            <person name="Kema G.H.J."/>
            <person name="Seidl M.F."/>
        </authorList>
    </citation>
    <scope>NUCLEOTIDE SEQUENCE [LARGE SCALE GENOMIC DNA]</scope>
    <source>
        <strain evidence="5 6">P124</strain>
    </source>
</reference>
<evidence type="ECO:0000259" key="4">
    <source>
        <dbReference type="PROSITE" id="PS50048"/>
    </source>
</evidence>
<sequence length="550" mass="60979">MENAVISTPAESRPYRSHKVPACDLCRHRKIRCNIDIPGQPCRFCRERDSTCEYSQKSEHMEGDSPAKRRKTQATSFSGGSRFPEKGLAQFPSVAGTSPTESSLILNPPMAEDIEVLEHYLTSNGPAGASTGKPYSLISSAPGNPIIYLTVPRRRKGLSTVVDPGRTQREVIEQFLWNQAVAAIQEDFLGSTISTVHASLLDLIGRPVLSITGNIVTLGRTVTLAHSLGLHRDPTNWKATEHEKNVRIRLWWGVLIHDYWSSLAHGTPPLIHRQNCDVPLPKAESLLTAGAKETHQRSARSFLHLCLLSRILGDLLPFVYALQPDHEQVSRHVRRLECALDDWEASLPDFLKFGVSHEVVNGASSLHFCFLSLRLLLCRIAFKTSSTVLAEARSYRLAMLREAASALTEFVCSLEADQLSEFWLPYTAHLLVSAATILLRCLLETTDLATKRDCAAKLLGLQRRLETARKASEWDLADFCLERCTEPINKIAAAMGILDEPTLPATSGQEGSHAQNVFDSDTAFADLPSDFFLPVDSLDYPFDALWDVSL</sequence>
<dbReference type="PANTHER" id="PTHR31668:SF10">
    <property type="entry name" value="ZN(II)2CYS6 TRANSCRIPTION FACTOR (EUROFUNG)"/>
    <property type="match status" value="1"/>
</dbReference>
<dbReference type="InterPro" id="IPR001138">
    <property type="entry name" value="Zn2Cys6_DnaBD"/>
</dbReference>
<dbReference type="Pfam" id="PF04082">
    <property type="entry name" value="Fungal_trans"/>
    <property type="match status" value="1"/>
</dbReference>
<dbReference type="Proteomes" id="UP001305779">
    <property type="component" value="Unassembled WGS sequence"/>
</dbReference>
<evidence type="ECO:0000313" key="6">
    <source>
        <dbReference type="Proteomes" id="UP001305779"/>
    </source>
</evidence>
<dbReference type="PROSITE" id="PS50048">
    <property type="entry name" value="ZN2_CY6_FUNGAL_2"/>
    <property type="match status" value="1"/>
</dbReference>
<evidence type="ECO:0000313" key="5">
    <source>
        <dbReference type="EMBL" id="KAK4499357.1"/>
    </source>
</evidence>
<dbReference type="Pfam" id="PF00172">
    <property type="entry name" value="Zn_clus"/>
    <property type="match status" value="1"/>
</dbReference>
<dbReference type="PANTHER" id="PTHR31668">
    <property type="entry name" value="GLUCOSE TRANSPORT TRANSCRIPTION REGULATOR RGT1-RELATED-RELATED"/>
    <property type="match status" value="1"/>
</dbReference>
<dbReference type="CDD" id="cd00067">
    <property type="entry name" value="GAL4"/>
    <property type="match status" value="1"/>
</dbReference>
<dbReference type="EMBL" id="JAXOVC010000007">
    <property type="protein sequence ID" value="KAK4499357.1"/>
    <property type="molecule type" value="Genomic_DNA"/>
</dbReference>
<protein>
    <recommendedName>
        <fullName evidence="4">Zn(2)-C6 fungal-type domain-containing protein</fullName>
    </recommendedName>
</protein>
<keyword evidence="1" id="KW-0479">Metal-binding</keyword>
<proteinExistence type="predicted"/>
<feature type="compositionally biased region" description="Basic and acidic residues" evidence="3">
    <location>
        <begin position="53"/>
        <end position="67"/>
    </location>
</feature>
<feature type="region of interest" description="Disordered" evidence="3">
    <location>
        <begin position="53"/>
        <end position="82"/>
    </location>
</feature>
<dbReference type="Gene3D" id="4.10.240.10">
    <property type="entry name" value="Zn(2)-C6 fungal-type DNA-binding domain"/>
    <property type="match status" value="1"/>
</dbReference>
<accession>A0ABR0ED21</accession>
<keyword evidence="6" id="KW-1185">Reference proteome</keyword>
<dbReference type="SMART" id="SM00066">
    <property type="entry name" value="GAL4"/>
    <property type="match status" value="1"/>
</dbReference>
<dbReference type="PROSITE" id="PS00463">
    <property type="entry name" value="ZN2_CY6_FUNGAL_1"/>
    <property type="match status" value="1"/>
</dbReference>
<dbReference type="InterPro" id="IPR050797">
    <property type="entry name" value="Carb_Metab_Trans_Reg"/>
</dbReference>
<name>A0ABR0ED21_ZASCE</name>
<dbReference type="SMART" id="SM00906">
    <property type="entry name" value="Fungal_trans"/>
    <property type="match status" value="1"/>
</dbReference>
<dbReference type="CDD" id="cd12148">
    <property type="entry name" value="fungal_TF_MHR"/>
    <property type="match status" value="1"/>
</dbReference>
<comment type="caution">
    <text evidence="5">The sequence shown here is derived from an EMBL/GenBank/DDBJ whole genome shotgun (WGS) entry which is preliminary data.</text>
</comment>
<gene>
    <name evidence="5" type="ORF">PRZ48_009870</name>
</gene>
<evidence type="ECO:0000256" key="3">
    <source>
        <dbReference type="SAM" id="MobiDB-lite"/>
    </source>
</evidence>
<dbReference type="InterPro" id="IPR036864">
    <property type="entry name" value="Zn2-C6_fun-type_DNA-bd_sf"/>
</dbReference>
<dbReference type="SUPFAM" id="SSF57701">
    <property type="entry name" value="Zn2/Cys6 DNA-binding domain"/>
    <property type="match status" value="1"/>
</dbReference>
<feature type="domain" description="Zn(2)-C6 fungal-type" evidence="4">
    <location>
        <begin position="22"/>
        <end position="54"/>
    </location>
</feature>
<organism evidence="5 6">
    <name type="scientific">Zasmidium cellare</name>
    <name type="common">Wine cellar mold</name>
    <name type="synonym">Racodium cellare</name>
    <dbReference type="NCBI Taxonomy" id="395010"/>
    <lineage>
        <taxon>Eukaryota</taxon>
        <taxon>Fungi</taxon>
        <taxon>Dikarya</taxon>
        <taxon>Ascomycota</taxon>
        <taxon>Pezizomycotina</taxon>
        <taxon>Dothideomycetes</taxon>
        <taxon>Dothideomycetidae</taxon>
        <taxon>Mycosphaerellales</taxon>
        <taxon>Mycosphaerellaceae</taxon>
        <taxon>Zasmidium</taxon>
    </lineage>
</organism>
<evidence type="ECO:0000256" key="2">
    <source>
        <dbReference type="ARBA" id="ARBA00023242"/>
    </source>
</evidence>
<evidence type="ECO:0000256" key="1">
    <source>
        <dbReference type="ARBA" id="ARBA00022723"/>
    </source>
</evidence>
<dbReference type="InterPro" id="IPR007219">
    <property type="entry name" value="XnlR_reg_dom"/>
</dbReference>
<keyword evidence="2" id="KW-0539">Nucleus</keyword>